<accession>A0A498J0M3</accession>
<gene>
    <name evidence="1" type="ORF">DVH24_042158</name>
</gene>
<name>A0A498J0M3_MALDO</name>
<protein>
    <recommendedName>
        <fullName evidence="3">Ubiquitin-like domain-containing protein</fullName>
    </recommendedName>
</protein>
<evidence type="ECO:0000313" key="1">
    <source>
        <dbReference type="EMBL" id="RXH88087.1"/>
    </source>
</evidence>
<dbReference type="EMBL" id="RDQH01000336">
    <property type="protein sequence ID" value="RXH88087.1"/>
    <property type="molecule type" value="Genomic_DNA"/>
</dbReference>
<sequence>MDPNYFMNFDSLRETVEIKVIWQGAMGALVVPFSARIIEVKLLILQTLNVPIAAERQELSWEGHNNIPANATIHVFNKIKVGVYLATNRLYHEIVVYEGTSVGELKAKIHADYGVNIDHKVLCKGNDDLDDRTIL</sequence>
<reference evidence="1 2" key="1">
    <citation type="submission" date="2018-10" db="EMBL/GenBank/DDBJ databases">
        <title>A high-quality apple genome assembly.</title>
        <authorList>
            <person name="Hu J."/>
        </authorList>
    </citation>
    <scope>NUCLEOTIDE SEQUENCE [LARGE SCALE GENOMIC DNA]</scope>
    <source>
        <strain evidence="2">cv. HFTH1</strain>
        <tissue evidence="1">Young leaf</tissue>
    </source>
</reference>
<dbReference type="InterPro" id="IPR029071">
    <property type="entry name" value="Ubiquitin-like_domsf"/>
</dbReference>
<dbReference type="AlphaFoldDB" id="A0A498J0M3"/>
<dbReference type="STRING" id="3750.A0A498J0M3"/>
<keyword evidence="2" id="KW-1185">Reference proteome</keyword>
<comment type="caution">
    <text evidence="1">The sequence shown here is derived from an EMBL/GenBank/DDBJ whole genome shotgun (WGS) entry which is preliminary data.</text>
</comment>
<proteinExistence type="predicted"/>
<evidence type="ECO:0008006" key="3">
    <source>
        <dbReference type="Google" id="ProtNLM"/>
    </source>
</evidence>
<dbReference type="Proteomes" id="UP000290289">
    <property type="component" value="Chromosome 10"/>
</dbReference>
<evidence type="ECO:0000313" key="2">
    <source>
        <dbReference type="Proteomes" id="UP000290289"/>
    </source>
</evidence>
<dbReference type="SUPFAM" id="SSF54236">
    <property type="entry name" value="Ubiquitin-like"/>
    <property type="match status" value="2"/>
</dbReference>
<organism evidence="1 2">
    <name type="scientific">Malus domestica</name>
    <name type="common">Apple</name>
    <name type="synonym">Pyrus malus</name>
    <dbReference type="NCBI Taxonomy" id="3750"/>
    <lineage>
        <taxon>Eukaryota</taxon>
        <taxon>Viridiplantae</taxon>
        <taxon>Streptophyta</taxon>
        <taxon>Embryophyta</taxon>
        <taxon>Tracheophyta</taxon>
        <taxon>Spermatophyta</taxon>
        <taxon>Magnoliopsida</taxon>
        <taxon>eudicotyledons</taxon>
        <taxon>Gunneridae</taxon>
        <taxon>Pentapetalae</taxon>
        <taxon>rosids</taxon>
        <taxon>fabids</taxon>
        <taxon>Rosales</taxon>
        <taxon>Rosaceae</taxon>
        <taxon>Amygdaloideae</taxon>
        <taxon>Maleae</taxon>
        <taxon>Malus</taxon>
    </lineage>
</organism>